<keyword evidence="3" id="KW-1185">Reference proteome</keyword>
<protein>
    <submittedName>
        <fullName evidence="2">Uncharacterized protein</fullName>
    </submittedName>
</protein>
<evidence type="ECO:0000313" key="2">
    <source>
        <dbReference type="EMBL" id="CAG7653395.1"/>
    </source>
</evidence>
<accession>A0A9W4H5Y5</accession>
<comment type="caution">
    <text evidence="2">The sequence shown here is derived from an EMBL/GenBank/DDBJ whole genome shotgun (WGS) entry which is preliminary data.</text>
</comment>
<feature type="compositionally biased region" description="Polar residues" evidence="1">
    <location>
        <begin position="223"/>
        <end position="232"/>
    </location>
</feature>
<feature type="compositionally biased region" description="Basic and acidic residues" evidence="1">
    <location>
        <begin position="13"/>
        <end position="22"/>
    </location>
</feature>
<evidence type="ECO:0000313" key="3">
    <source>
        <dbReference type="Proteomes" id="UP001153328"/>
    </source>
</evidence>
<organism evidence="2 3">
    <name type="scientific">Actinacidiphila bryophytorum</name>
    <dbReference type="NCBI Taxonomy" id="1436133"/>
    <lineage>
        <taxon>Bacteria</taxon>
        <taxon>Bacillati</taxon>
        <taxon>Actinomycetota</taxon>
        <taxon>Actinomycetes</taxon>
        <taxon>Kitasatosporales</taxon>
        <taxon>Streptomycetaceae</taxon>
        <taxon>Actinacidiphila</taxon>
    </lineage>
</organism>
<feature type="compositionally biased region" description="Low complexity" evidence="1">
    <location>
        <begin position="205"/>
        <end position="222"/>
    </location>
</feature>
<feature type="region of interest" description="Disordered" evidence="1">
    <location>
        <begin position="185"/>
        <end position="239"/>
    </location>
</feature>
<dbReference type="AlphaFoldDB" id="A0A9W4H5Y5"/>
<gene>
    <name evidence="2" type="ORF">SBRY_60134</name>
</gene>
<evidence type="ECO:0000256" key="1">
    <source>
        <dbReference type="SAM" id="MobiDB-lite"/>
    </source>
</evidence>
<reference evidence="2" key="1">
    <citation type="submission" date="2021-06" db="EMBL/GenBank/DDBJ databases">
        <authorList>
            <person name="Arsene-Ploetze F."/>
        </authorList>
    </citation>
    <scope>NUCLEOTIDE SEQUENCE</scope>
    <source>
        <strain evidence="2">SBRY1</strain>
    </source>
</reference>
<feature type="region of interest" description="Disordered" evidence="1">
    <location>
        <begin position="13"/>
        <end position="67"/>
    </location>
</feature>
<dbReference type="EMBL" id="CAJVAX010000020">
    <property type="protein sequence ID" value="CAG7653395.1"/>
    <property type="molecule type" value="Genomic_DNA"/>
</dbReference>
<proteinExistence type="predicted"/>
<sequence length="239" mass="24431">MLRLRGAALDLGGERGQDRVVDPAEALGGEGALEEAADAGRTLPPGGGDHLAAARAGRGDRPGGDEGGVAVGLDQLQRGGRGDVEQAVAHALAGGLQPPVHDGAGALAALAHLVLAELLRQHPAAGARVVGEGVVHPLRLRRDDPLRGGLDLRHDFSSVRVRARSSRAAQANHTRFSNLCSIVGAGRTPDDRRRARCAGTSWGGTTPRPRSSAPTRSPAASTLRSSAASPSTRCAPGRS</sequence>
<name>A0A9W4H5Y5_9ACTN</name>
<dbReference type="Proteomes" id="UP001153328">
    <property type="component" value="Unassembled WGS sequence"/>
</dbReference>